<reference evidence="10" key="1">
    <citation type="submission" date="2018-05" db="EMBL/GenBank/DDBJ databases">
        <authorList>
            <person name="Du Z."/>
            <person name="Wang X."/>
        </authorList>
    </citation>
    <scope>NUCLEOTIDE SEQUENCE [LARGE SCALE GENOMIC DNA]</scope>
    <source>
        <strain evidence="10">CQN31</strain>
    </source>
</reference>
<feature type="domain" description="dUTPase-like" evidence="8">
    <location>
        <begin position="16"/>
        <end position="146"/>
    </location>
</feature>
<comment type="caution">
    <text evidence="9">The sequence shown here is derived from an EMBL/GenBank/DDBJ whole genome shotgun (WGS) entry which is preliminary data.</text>
</comment>
<comment type="function">
    <text evidence="7">This enzyme is involved in nucleotide metabolism: it produces dUMP, the immediate precursor of thymidine nucleotides and it decreases the intracellular concentration of dUTP so that uracil cannot be incorporated into DNA.</text>
</comment>
<comment type="catalytic activity">
    <reaction evidence="6 7">
        <text>dUTP + H2O = dUMP + diphosphate + H(+)</text>
        <dbReference type="Rhea" id="RHEA:10248"/>
        <dbReference type="ChEBI" id="CHEBI:15377"/>
        <dbReference type="ChEBI" id="CHEBI:15378"/>
        <dbReference type="ChEBI" id="CHEBI:33019"/>
        <dbReference type="ChEBI" id="CHEBI:61555"/>
        <dbReference type="ChEBI" id="CHEBI:246422"/>
        <dbReference type="EC" id="3.6.1.23"/>
    </reaction>
</comment>
<dbReference type="Proteomes" id="UP000245765">
    <property type="component" value="Unassembled WGS sequence"/>
</dbReference>
<evidence type="ECO:0000256" key="6">
    <source>
        <dbReference type="ARBA" id="ARBA00047686"/>
    </source>
</evidence>
<dbReference type="SUPFAM" id="SSF51283">
    <property type="entry name" value="dUTPase-like"/>
    <property type="match status" value="1"/>
</dbReference>
<dbReference type="FunFam" id="2.70.40.10:FF:000002">
    <property type="entry name" value="dUTP diphosphatase"/>
    <property type="match status" value="1"/>
</dbReference>
<name>A0A317FGY1_9PROT</name>
<keyword evidence="5 7" id="KW-0546">Nucleotide metabolism</keyword>
<keyword evidence="4 7" id="KW-0460">Magnesium</keyword>
<dbReference type="GO" id="GO:0004170">
    <property type="term" value="F:dUTP diphosphatase activity"/>
    <property type="evidence" value="ECO:0007669"/>
    <property type="project" value="UniProtKB-UniRule"/>
</dbReference>
<gene>
    <name evidence="7" type="primary">dut</name>
    <name evidence="9" type="ORF">DFH01_08320</name>
</gene>
<evidence type="ECO:0000313" key="9">
    <source>
        <dbReference type="EMBL" id="PWS36888.1"/>
    </source>
</evidence>
<dbReference type="Pfam" id="PF00692">
    <property type="entry name" value="dUTPase"/>
    <property type="match status" value="1"/>
</dbReference>
<dbReference type="InterPro" id="IPR029054">
    <property type="entry name" value="dUTPase-like"/>
</dbReference>
<dbReference type="UniPathway" id="UPA00610">
    <property type="reaction ID" value="UER00666"/>
</dbReference>
<dbReference type="PANTHER" id="PTHR11241">
    <property type="entry name" value="DEOXYURIDINE 5'-TRIPHOSPHATE NUCLEOTIDOHYDROLASE"/>
    <property type="match status" value="1"/>
</dbReference>
<feature type="binding site" evidence="7">
    <location>
        <begin position="84"/>
        <end position="86"/>
    </location>
    <ligand>
        <name>substrate</name>
    </ligand>
</feature>
<dbReference type="EC" id="3.6.1.23" evidence="7"/>
<comment type="similarity">
    <text evidence="1 7">Belongs to the dUTPase family.</text>
</comment>
<keyword evidence="2 7" id="KW-0479">Metal-binding</keyword>
<dbReference type="NCBIfam" id="TIGR00576">
    <property type="entry name" value="dut"/>
    <property type="match status" value="1"/>
</dbReference>
<dbReference type="EMBL" id="QGNA01000002">
    <property type="protein sequence ID" value="PWS36888.1"/>
    <property type="molecule type" value="Genomic_DNA"/>
</dbReference>
<comment type="cofactor">
    <cofactor evidence="7">
        <name>Mg(2+)</name>
        <dbReference type="ChEBI" id="CHEBI:18420"/>
    </cofactor>
</comment>
<keyword evidence="3 7" id="KW-0378">Hydrolase</keyword>
<dbReference type="Gene3D" id="2.70.40.10">
    <property type="match status" value="1"/>
</dbReference>
<evidence type="ECO:0000256" key="3">
    <source>
        <dbReference type="ARBA" id="ARBA00022801"/>
    </source>
</evidence>
<evidence type="ECO:0000256" key="7">
    <source>
        <dbReference type="HAMAP-Rule" id="MF_00116"/>
    </source>
</evidence>
<protein>
    <recommendedName>
        <fullName evidence="7">Deoxyuridine 5'-triphosphate nucleotidohydrolase</fullName>
        <shortName evidence="7">dUTPase</shortName>
        <ecNumber evidence="7">3.6.1.23</ecNumber>
    </recommendedName>
    <alternativeName>
        <fullName evidence="7">dUTP pyrophosphatase</fullName>
    </alternativeName>
</protein>
<dbReference type="InterPro" id="IPR008181">
    <property type="entry name" value="dUTPase"/>
</dbReference>
<evidence type="ECO:0000313" key="10">
    <source>
        <dbReference type="Proteomes" id="UP000245765"/>
    </source>
</evidence>
<evidence type="ECO:0000259" key="8">
    <source>
        <dbReference type="Pfam" id="PF00692"/>
    </source>
</evidence>
<comment type="pathway">
    <text evidence="7">Pyrimidine metabolism; dUMP biosynthesis; dUMP from dCTP (dUTP route): step 2/2.</text>
</comment>
<dbReference type="AlphaFoldDB" id="A0A317FGY1"/>
<organism evidence="9 10">
    <name type="scientific">Falsiroseomonas bella</name>
    <dbReference type="NCBI Taxonomy" id="2184016"/>
    <lineage>
        <taxon>Bacteria</taxon>
        <taxon>Pseudomonadati</taxon>
        <taxon>Pseudomonadota</taxon>
        <taxon>Alphaproteobacteria</taxon>
        <taxon>Acetobacterales</taxon>
        <taxon>Roseomonadaceae</taxon>
        <taxon>Falsiroseomonas</taxon>
    </lineage>
</organism>
<dbReference type="GO" id="GO:0006226">
    <property type="term" value="P:dUMP biosynthetic process"/>
    <property type="evidence" value="ECO:0007669"/>
    <property type="project" value="UniProtKB-UniRule"/>
</dbReference>
<keyword evidence="10" id="KW-1185">Reference proteome</keyword>
<proteinExistence type="inferred from homology"/>
<dbReference type="RefSeq" id="WP_109869999.1">
    <property type="nucleotide sequence ID" value="NZ_QGNA01000002.1"/>
</dbReference>
<dbReference type="HAMAP" id="MF_00116">
    <property type="entry name" value="dUTPase_bact"/>
    <property type="match status" value="1"/>
</dbReference>
<comment type="caution">
    <text evidence="7">Lacks conserved residue(s) required for the propagation of feature annotation.</text>
</comment>
<feature type="binding site" evidence="7">
    <location>
        <begin position="67"/>
        <end position="69"/>
    </location>
    <ligand>
        <name>substrate</name>
    </ligand>
</feature>
<dbReference type="InterPro" id="IPR033704">
    <property type="entry name" value="dUTPase_trimeric"/>
</dbReference>
<sequence length="148" mass="15493">MLEILVTRLPHAEGLPLPSYATEGAAGMDLVAAVTAPLTIGPGERALVPTGLCIALPAGHELQVRPRSGLALKHGITLPNTPGTVDEDYRGELQVIVMNAGREAFTVERGMRIAQAVVAPVTRAGWREVESLPYTRRGEGGFGSTGTG</sequence>
<dbReference type="GO" id="GO:0000287">
    <property type="term" value="F:magnesium ion binding"/>
    <property type="evidence" value="ECO:0007669"/>
    <property type="project" value="UniProtKB-UniRule"/>
</dbReference>
<accession>A0A317FGY1</accession>
<evidence type="ECO:0000256" key="1">
    <source>
        <dbReference type="ARBA" id="ARBA00006581"/>
    </source>
</evidence>
<dbReference type="OrthoDB" id="9809956at2"/>
<dbReference type="NCBIfam" id="NF001862">
    <property type="entry name" value="PRK00601.1"/>
    <property type="match status" value="1"/>
</dbReference>
<evidence type="ECO:0000256" key="2">
    <source>
        <dbReference type="ARBA" id="ARBA00022723"/>
    </source>
</evidence>
<evidence type="ECO:0000256" key="5">
    <source>
        <dbReference type="ARBA" id="ARBA00023080"/>
    </source>
</evidence>
<evidence type="ECO:0000256" key="4">
    <source>
        <dbReference type="ARBA" id="ARBA00022842"/>
    </source>
</evidence>
<dbReference type="InterPro" id="IPR036157">
    <property type="entry name" value="dUTPase-like_sf"/>
</dbReference>
<dbReference type="PANTHER" id="PTHR11241:SF0">
    <property type="entry name" value="DEOXYURIDINE 5'-TRIPHOSPHATE NUCLEOTIDOHYDROLASE"/>
    <property type="match status" value="1"/>
</dbReference>
<dbReference type="GO" id="GO:0046081">
    <property type="term" value="P:dUTP catabolic process"/>
    <property type="evidence" value="ECO:0007669"/>
    <property type="project" value="InterPro"/>
</dbReference>
<dbReference type="CDD" id="cd07557">
    <property type="entry name" value="trimeric_dUTPase"/>
    <property type="match status" value="1"/>
</dbReference>
<feature type="binding site" evidence="7">
    <location>
        <position position="80"/>
    </location>
    <ligand>
        <name>substrate</name>
    </ligand>
</feature>